<dbReference type="InterPro" id="IPR029069">
    <property type="entry name" value="HotDog_dom_sf"/>
</dbReference>
<dbReference type="Pfam" id="PF22817">
    <property type="entry name" value="ApeP-like"/>
    <property type="match status" value="1"/>
</dbReference>
<proteinExistence type="predicted"/>
<reference evidence="2" key="1">
    <citation type="submission" date="2010-02" db="EMBL/GenBank/DDBJ databases">
        <title>Complete sequence of Desulfurivibrio alkaliphilus AHT2.</title>
        <authorList>
            <consortium name="US DOE Joint Genome Institute"/>
            <person name="Pitluck S."/>
            <person name="Chertkov O."/>
            <person name="Detter J.C."/>
            <person name="Han C."/>
            <person name="Tapia R."/>
            <person name="Larimer F."/>
            <person name="Land M."/>
            <person name="Hauser L."/>
            <person name="Kyrpides N."/>
            <person name="Mikhailova N."/>
            <person name="Sorokin D.Y."/>
            <person name="Muyzer G."/>
            <person name="Woyke T."/>
        </authorList>
    </citation>
    <scope>NUCLEOTIDE SEQUENCE [LARGE SCALE GENOMIC DNA]</scope>
    <source>
        <strain evidence="2">DSM 19089 / UNIQEM U267 / AHT2</strain>
    </source>
</reference>
<dbReference type="OrthoDB" id="5402427at2"/>
<accession>D6Z2P2</accession>
<dbReference type="AlphaFoldDB" id="D6Z2P2"/>
<dbReference type="KEGG" id="dak:DaAHT2_1119"/>
<dbReference type="RefSeq" id="WP_013163346.1">
    <property type="nucleotide sequence ID" value="NC_014216.1"/>
</dbReference>
<protein>
    <submittedName>
        <fullName evidence="1">Acyl carrier protein dehydratase</fullName>
    </submittedName>
</protein>
<sequence length="156" mass="16741">MSALTLPLPAVELVPQRPPMLLVDELLEWQPGRALARAVVPAAGIWVDADSGVSAEYWIELVAQAMAAANGYDARRAGVAPGGGMLVGVDAFRLLCSPRPGATVLVELEKTFEFGAVKIIRGWVRSVSCKDDRPGDVDLAEVEIKVWEGDMTEEGR</sequence>
<evidence type="ECO:0000313" key="1">
    <source>
        <dbReference type="EMBL" id="ADH85817.1"/>
    </source>
</evidence>
<dbReference type="HOGENOM" id="CLU_116661_1_0_7"/>
<dbReference type="Proteomes" id="UP000001508">
    <property type="component" value="Chromosome"/>
</dbReference>
<dbReference type="STRING" id="589865.DaAHT2_1119"/>
<dbReference type="InParanoid" id="D6Z2P2"/>
<name>D6Z2P2_DESAT</name>
<dbReference type="eggNOG" id="COG4706">
    <property type="taxonomic scope" value="Bacteria"/>
</dbReference>
<keyword evidence="2" id="KW-1185">Reference proteome</keyword>
<dbReference type="SUPFAM" id="SSF54637">
    <property type="entry name" value="Thioesterase/thiol ester dehydrase-isomerase"/>
    <property type="match status" value="1"/>
</dbReference>
<evidence type="ECO:0000313" key="2">
    <source>
        <dbReference type="Proteomes" id="UP000001508"/>
    </source>
</evidence>
<organism evidence="1 2">
    <name type="scientific">Desulfurivibrio alkaliphilus (strain DSM 19089 / UNIQEM U267 / AHT2)</name>
    <dbReference type="NCBI Taxonomy" id="589865"/>
    <lineage>
        <taxon>Bacteria</taxon>
        <taxon>Pseudomonadati</taxon>
        <taxon>Thermodesulfobacteriota</taxon>
        <taxon>Desulfobulbia</taxon>
        <taxon>Desulfobulbales</taxon>
        <taxon>Desulfobulbaceae</taxon>
        <taxon>Desulfurivibrio</taxon>
    </lineage>
</organism>
<dbReference type="EMBL" id="CP001940">
    <property type="protein sequence ID" value="ADH85817.1"/>
    <property type="molecule type" value="Genomic_DNA"/>
</dbReference>
<gene>
    <name evidence="1" type="ordered locus">DaAHT2_1119</name>
</gene>
<dbReference type="Gene3D" id="3.10.129.10">
    <property type="entry name" value="Hotdog Thioesterase"/>
    <property type="match status" value="1"/>
</dbReference>
<dbReference type="InterPro" id="IPR016776">
    <property type="entry name" value="ApeP-like_dehydratase"/>
</dbReference>